<dbReference type="Proteomes" id="UP000803884">
    <property type="component" value="Unassembled WGS sequence"/>
</dbReference>
<dbReference type="PANTHER" id="PTHR42812:SF5">
    <property type="entry name" value="ENDO-ARABINASE"/>
    <property type="match status" value="1"/>
</dbReference>
<accession>A0AB34KLG8</accession>
<keyword evidence="7" id="KW-0732">Signal</keyword>
<evidence type="ECO:0008006" key="10">
    <source>
        <dbReference type="Google" id="ProtNLM"/>
    </source>
</evidence>
<organism evidence="8 9">
    <name type="scientific">Cladosporium halotolerans</name>
    <dbReference type="NCBI Taxonomy" id="1052096"/>
    <lineage>
        <taxon>Eukaryota</taxon>
        <taxon>Fungi</taxon>
        <taxon>Dikarya</taxon>
        <taxon>Ascomycota</taxon>
        <taxon>Pezizomycotina</taxon>
        <taxon>Dothideomycetes</taxon>
        <taxon>Dothideomycetidae</taxon>
        <taxon>Cladosporiales</taxon>
        <taxon>Cladosporiaceae</taxon>
        <taxon>Cladosporium</taxon>
    </lineage>
</organism>
<dbReference type="GO" id="GO:0004553">
    <property type="term" value="F:hydrolase activity, hydrolyzing O-glycosyl compounds"/>
    <property type="evidence" value="ECO:0007669"/>
    <property type="project" value="InterPro"/>
</dbReference>
<evidence type="ECO:0000256" key="3">
    <source>
        <dbReference type="ARBA" id="ARBA00023295"/>
    </source>
</evidence>
<evidence type="ECO:0000256" key="7">
    <source>
        <dbReference type="SAM" id="SignalP"/>
    </source>
</evidence>
<comment type="caution">
    <text evidence="8">The sequence shown here is derived from an EMBL/GenBank/DDBJ whole genome shotgun (WGS) entry which is preliminary data.</text>
</comment>
<dbReference type="EMBL" id="JAAQHG020000026">
    <property type="protein sequence ID" value="KAL1584450.1"/>
    <property type="molecule type" value="Genomic_DNA"/>
</dbReference>
<dbReference type="Pfam" id="PF04616">
    <property type="entry name" value="Glyco_hydro_43"/>
    <property type="match status" value="1"/>
</dbReference>
<dbReference type="CDD" id="cd08999">
    <property type="entry name" value="GH43_ABN-like"/>
    <property type="match status" value="1"/>
</dbReference>
<evidence type="ECO:0000313" key="8">
    <source>
        <dbReference type="EMBL" id="KAL1584450.1"/>
    </source>
</evidence>
<feature type="active site" description="Proton donor" evidence="4">
    <location>
        <position position="249"/>
    </location>
</feature>
<dbReference type="InterPro" id="IPR023296">
    <property type="entry name" value="Glyco_hydro_beta-prop_sf"/>
</dbReference>
<keyword evidence="3 6" id="KW-0326">Glycosidase</keyword>
<dbReference type="AlphaFoldDB" id="A0AB34KLG8"/>
<dbReference type="GeneID" id="96007828"/>
<evidence type="ECO:0000313" key="9">
    <source>
        <dbReference type="Proteomes" id="UP000803884"/>
    </source>
</evidence>
<proteinExistence type="inferred from homology"/>
<keyword evidence="9" id="KW-1185">Reference proteome</keyword>
<name>A0AB34KLG8_9PEZI</name>
<reference evidence="8 9" key="1">
    <citation type="journal article" date="2020" name="Microbiol. Resour. Announc.">
        <title>Draft Genome Sequence of a Cladosporium Species Isolated from the Mesophotic Ascidian Didemnum maculosum.</title>
        <authorList>
            <person name="Gioti A."/>
            <person name="Siaperas R."/>
            <person name="Nikolaivits E."/>
            <person name="Le Goff G."/>
            <person name="Ouazzani J."/>
            <person name="Kotoulas G."/>
            <person name="Topakas E."/>
        </authorList>
    </citation>
    <scope>NUCLEOTIDE SEQUENCE [LARGE SCALE GENOMIC DNA]</scope>
    <source>
        <strain evidence="8 9">TM138-S3</strain>
    </source>
</reference>
<evidence type="ECO:0000256" key="4">
    <source>
        <dbReference type="PIRSR" id="PIRSR606710-1"/>
    </source>
</evidence>
<feature type="chain" id="PRO_5044329106" description="Glycoside hydrolase family 43 protein" evidence="7">
    <location>
        <begin position="21"/>
        <end position="346"/>
    </location>
</feature>
<dbReference type="PANTHER" id="PTHR42812">
    <property type="entry name" value="BETA-XYLOSIDASE"/>
    <property type="match status" value="1"/>
</dbReference>
<dbReference type="Gene3D" id="2.115.10.20">
    <property type="entry name" value="Glycosyl hydrolase domain, family 43"/>
    <property type="match status" value="1"/>
</dbReference>
<evidence type="ECO:0000256" key="1">
    <source>
        <dbReference type="ARBA" id="ARBA00009865"/>
    </source>
</evidence>
<comment type="similarity">
    <text evidence="1 6">Belongs to the glycosyl hydrolase 43 family.</text>
</comment>
<dbReference type="RefSeq" id="XP_069227556.1">
    <property type="nucleotide sequence ID" value="XM_069374990.1"/>
</dbReference>
<sequence length="346" mass="36426">MLAPTLFFAGLLALAQPVFSRPVVKANDVAVMARKYLSKRAPAGPKIGGANFPDPAIIGVNNRWYAFATRTMGGNVHIQVAESADFESWSMVQNGDGSQKDALPNLPGWVDEGNSNTWAPDVHALDDGTFVMYYSATTRQNAALHCVGVATSNTITGPYTPAGDEALICPLDQGGAIDASVFNNNGQRWITWKVDGNAIGNGGICGNTVEPIKPTPLRLQRLSASGTSLVGSATTILDNNGASDQGLIEAPALLNHAGTWFLFFSANCYTTEQYNVAYATASSVTGPYTRAGRPLFQTGDMGLVAPGGGDAAQDGRHFAFHAREGTNGDRAMYTALLNFDGNTVSA</sequence>
<dbReference type="SUPFAM" id="SSF75005">
    <property type="entry name" value="Arabinanase/levansucrase/invertase"/>
    <property type="match status" value="1"/>
</dbReference>
<protein>
    <recommendedName>
        <fullName evidence="10">Glycoside hydrolase family 43 protein</fullName>
    </recommendedName>
</protein>
<feature type="signal peptide" evidence="7">
    <location>
        <begin position="1"/>
        <end position="20"/>
    </location>
</feature>
<keyword evidence="2 6" id="KW-0378">Hydrolase</keyword>
<dbReference type="InterPro" id="IPR006710">
    <property type="entry name" value="Glyco_hydro_43"/>
</dbReference>
<evidence type="ECO:0000256" key="2">
    <source>
        <dbReference type="ARBA" id="ARBA00022801"/>
    </source>
</evidence>
<feature type="active site" description="Proton acceptor" evidence="4">
    <location>
        <position position="54"/>
    </location>
</feature>
<feature type="site" description="Important for catalytic activity, responsible for pKa modulation of the active site Glu and correct orientation of both the proton donor and substrate" evidence="5">
    <location>
        <position position="178"/>
    </location>
</feature>
<gene>
    <name evidence="8" type="ORF">WHR41_06385</name>
</gene>
<dbReference type="InterPro" id="IPR051795">
    <property type="entry name" value="Glycosyl_Hydrlase_43"/>
</dbReference>
<evidence type="ECO:0000256" key="6">
    <source>
        <dbReference type="RuleBase" id="RU361187"/>
    </source>
</evidence>
<evidence type="ECO:0000256" key="5">
    <source>
        <dbReference type="PIRSR" id="PIRSR606710-2"/>
    </source>
</evidence>
<dbReference type="GO" id="GO:0005975">
    <property type="term" value="P:carbohydrate metabolic process"/>
    <property type="evidence" value="ECO:0007669"/>
    <property type="project" value="InterPro"/>
</dbReference>